<name>A0ABW5XMF6_9SPHI</name>
<dbReference type="Gene3D" id="2.40.160.50">
    <property type="entry name" value="membrane protein fhac: a member of the omp85/tpsb transporter family"/>
    <property type="match status" value="1"/>
</dbReference>
<dbReference type="EMBL" id="JBHUON010000005">
    <property type="protein sequence ID" value="MFD2864222.1"/>
    <property type="molecule type" value="Genomic_DNA"/>
</dbReference>
<organism evidence="1 2">
    <name type="scientific">Mucilaginibacter antarcticus</name>
    <dbReference type="NCBI Taxonomy" id="1855725"/>
    <lineage>
        <taxon>Bacteria</taxon>
        <taxon>Pseudomonadati</taxon>
        <taxon>Bacteroidota</taxon>
        <taxon>Sphingobacteriia</taxon>
        <taxon>Sphingobacteriales</taxon>
        <taxon>Sphingobacteriaceae</taxon>
        <taxon>Mucilaginibacter</taxon>
    </lineage>
</organism>
<evidence type="ECO:0000313" key="1">
    <source>
        <dbReference type="EMBL" id="MFD2864222.1"/>
    </source>
</evidence>
<evidence type="ECO:0000313" key="2">
    <source>
        <dbReference type="Proteomes" id="UP001597601"/>
    </source>
</evidence>
<dbReference type="Proteomes" id="UP001597601">
    <property type="component" value="Unassembled WGS sequence"/>
</dbReference>
<comment type="caution">
    <text evidence="1">The sequence shown here is derived from an EMBL/GenBank/DDBJ whole genome shotgun (WGS) entry which is preliminary data.</text>
</comment>
<reference evidence="2" key="1">
    <citation type="journal article" date="2019" name="Int. J. Syst. Evol. Microbiol.">
        <title>The Global Catalogue of Microorganisms (GCM) 10K type strain sequencing project: providing services to taxonomists for standard genome sequencing and annotation.</title>
        <authorList>
            <consortium name="The Broad Institute Genomics Platform"/>
            <consortium name="The Broad Institute Genome Sequencing Center for Infectious Disease"/>
            <person name="Wu L."/>
            <person name="Ma J."/>
        </authorList>
    </citation>
    <scope>NUCLEOTIDE SEQUENCE [LARGE SCALE GENOMIC DNA]</scope>
    <source>
        <strain evidence="2">KCTC 52232</strain>
    </source>
</reference>
<dbReference type="RefSeq" id="WP_377124532.1">
    <property type="nucleotide sequence ID" value="NZ_JBHUON010000005.1"/>
</dbReference>
<evidence type="ECO:0008006" key="3">
    <source>
        <dbReference type="Google" id="ProtNLM"/>
    </source>
</evidence>
<protein>
    <recommendedName>
        <fullName evidence="3">Surface antigen-like protein</fullName>
    </recommendedName>
</protein>
<sequence>MIKGLFTGIFCFIPYLLWAQIDSGAVSYGQVDTVNKLDLIDIGRSIIDIPSRKITDDDNKKIFFSFLPISSAGATDGRMLVTSTTAGFYLGSKKTTYLSSLNFTPYLNFTGRYGLPIRSNIWLRDNSFNIVGDTRLLVYPQYTWGLGGGQSSNNKYLVDYKYVRFYQSALKRITPYFFAGIGYYLDYYIDMESDNGSGSNLKAFTNYQFGTEAKKNSFSSGPVINLMYDTRNNSINPLPGWFANIIYRYNMKALGSNDNWQSLYVDVRKYQSLTNTPRKNMLAFWFYYWSSLSSGTPYLNLPAIGMDPYQRSGRGIEQNRYRGQNLLYFETEYRYDLTNNGLLGFVAFANINSASQPNSRQFRYFNPAAGAGLRIKFNKKSDTNIGIDYGFSRDYSSIRINLGETF</sequence>
<gene>
    <name evidence="1" type="ORF">ACFSYC_05930</name>
</gene>
<proteinExistence type="predicted"/>
<keyword evidence="2" id="KW-1185">Reference proteome</keyword>
<accession>A0ABW5XMF6</accession>